<evidence type="ECO:0000313" key="1">
    <source>
        <dbReference type="EMBL" id="QDT75901.1"/>
    </source>
</evidence>
<keyword evidence="2" id="KW-1185">Reference proteome</keyword>
<accession>A0A517U5J3</accession>
<dbReference type="KEGG" id="llh:I41_51460"/>
<reference evidence="1 2" key="1">
    <citation type="submission" date="2019-02" db="EMBL/GenBank/DDBJ databases">
        <title>Deep-cultivation of Planctomycetes and their phenomic and genomic characterization uncovers novel biology.</title>
        <authorList>
            <person name="Wiegand S."/>
            <person name="Jogler M."/>
            <person name="Boedeker C."/>
            <person name="Pinto D."/>
            <person name="Vollmers J."/>
            <person name="Rivas-Marin E."/>
            <person name="Kohn T."/>
            <person name="Peeters S.H."/>
            <person name="Heuer A."/>
            <person name="Rast P."/>
            <person name="Oberbeckmann S."/>
            <person name="Bunk B."/>
            <person name="Jeske O."/>
            <person name="Meyerdierks A."/>
            <person name="Storesund J.E."/>
            <person name="Kallscheuer N."/>
            <person name="Luecker S."/>
            <person name="Lage O.M."/>
            <person name="Pohl T."/>
            <person name="Merkel B.J."/>
            <person name="Hornburger P."/>
            <person name="Mueller R.-W."/>
            <person name="Bruemmer F."/>
            <person name="Labrenz M."/>
            <person name="Spormann A.M."/>
            <person name="Op den Camp H."/>
            <person name="Overmann J."/>
            <person name="Amann R."/>
            <person name="Jetten M.S.M."/>
            <person name="Mascher T."/>
            <person name="Medema M.H."/>
            <person name="Devos D.P."/>
            <person name="Kaster A.-K."/>
            <person name="Ovreas L."/>
            <person name="Rohde M."/>
            <person name="Galperin M.Y."/>
            <person name="Jogler C."/>
        </authorList>
    </citation>
    <scope>NUCLEOTIDE SEQUENCE [LARGE SCALE GENOMIC DNA]</scope>
    <source>
        <strain evidence="1 2">I41</strain>
    </source>
</reference>
<evidence type="ECO:0000313" key="2">
    <source>
        <dbReference type="Proteomes" id="UP000317909"/>
    </source>
</evidence>
<gene>
    <name evidence="1" type="ORF">I41_51460</name>
</gene>
<sequence length="225" mass="24257">MPALLLAFLVAVATVCVPRTVVGATIVFEHSGVGSGTLGSRRFFELPFTITAVGNTSNRTIETGSDPSWPGFPIYHTPHELAAIAIAGLGEFVFFTPTETFVDSNGLVGFKRASLRGFDLFVGPYGVSELAGWAMLSGTTEVSGIGELDYWQATRYGSVDTKGGPLQFHNSSRTVPTRFRATIIPEPSTLVLCAIATLIAATQRTTIRLYKSVSFLPHWRRAGRK</sequence>
<dbReference type="AlphaFoldDB" id="A0A517U5J3"/>
<organism evidence="1 2">
    <name type="scientific">Lacipirellula limnantheis</name>
    <dbReference type="NCBI Taxonomy" id="2528024"/>
    <lineage>
        <taxon>Bacteria</taxon>
        <taxon>Pseudomonadati</taxon>
        <taxon>Planctomycetota</taxon>
        <taxon>Planctomycetia</taxon>
        <taxon>Pirellulales</taxon>
        <taxon>Lacipirellulaceae</taxon>
        <taxon>Lacipirellula</taxon>
    </lineage>
</organism>
<dbReference type="EMBL" id="CP036339">
    <property type="protein sequence ID" value="QDT75901.1"/>
    <property type="molecule type" value="Genomic_DNA"/>
</dbReference>
<evidence type="ECO:0008006" key="3">
    <source>
        <dbReference type="Google" id="ProtNLM"/>
    </source>
</evidence>
<dbReference type="Proteomes" id="UP000317909">
    <property type="component" value="Chromosome"/>
</dbReference>
<protein>
    <recommendedName>
        <fullName evidence="3">PEP-CTERM protein-sorting domain-containing protein</fullName>
    </recommendedName>
</protein>
<proteinExistence type="predicted"/>
<name>A0A517U5J3_9BACT</name>